<evidence type="ECO:0000313" key="1">
    <source>
        <dbReference type="EMBL" id="CRK34021.1"/>
    </source>
</evidence>
<protein>
    <submittedName>
        <fullName evidence="1">Uncharacterized protein</fullName>
    </submittedName>
</protein>
<organism evidence="1 3">
    <name type="scientific">Verticillium longisporum</name>
    <name type="common">Verticillium dahliae var. longisporum</name>
    <dbReference type="NCBI Taxonomy" id="100787"/>
    <lineage>
        <taxon>Eukaryota</taxon>
        <taxon>Fungi</taxon>
        <taxon>Dikarya</taxon>
        <taxon>Ascomycota</taxon>
        <taxon>Pezizomycotina</taxon>
        <taxon>Sordariomycetes</taxon>
        <taxon>Hypocreomycetidae</taxon>
        <taxon>Glomerellales</taxon>
        <taxon>Plectosphaerellaceae</taxon>
        <taxon>Verticillium</taxon>
    </lineage>
</organism>
<dbReference type="EMBL" id="CVQH01022773">
    <property type="protein sequence ID" value="CRK34021.1"/>
    <property type="molecule type" value="Genomic_DNA"/>
</dbReference>
<evidence type="ECO:0000313" key="4">
    <source>
        <dbReference type="Proteomes" id="UP000045706"/>
    </source>
</evidence>
<keyword evidence="3" id="KW-1185">Reference proteome</keyword>
<evidence type="ECO:0000313" key="3">
    <source>
        <dbReference type="Proteomes" id="UP000044602"/>
    </source>
</evidence>
<evidence type="ECO:0000313" key="2">
    <source>
        <dbReference type="EMBL" id="CRK48405.1"/>
    </source>
</evidence>
<gene>
    <name evidence="1" type="ORF">BN1708_016301</name>
    <name evidence="2" type="ORF">BN1723_008002</name>
</gene>
<dbReference type="Proteomes" id="UP000044602">
    <property type="component" value="Unassembled WGS sequence"/>
</dbReference>
<name>A0A0G4MIC8_VERLO</name>
<proteinExistence type="predicted"/>
<accession>A0A0G4MIC8</accession>
<dbReference type="AlphaFoldDB" id="A0A0G4MIC8"/>
<sequence length="121" mass="12746">MGHIMSRNLHPEGDAPIYVQSTAAAHEPAFAARRTFALPTGDAYMTGGSLNSHAMAVNSNHAFDFGGQTARATSITADMEVGTDGAMNDGLSHVEQTHMPGSSSGNTAAYFVPMDRTWGPY</sequence>
<dbReference type="EMBL" id="CVQI01037495">
    <property type="protein sequence ID" value="CRK48405.1"/>
    <property type="molecule type" value="Genomic_DNA"/>
</dbReference>
<reference evidence="3 4" key="1">
    <citation type="submission" date="2015-05" db="EMBL/GenBank/DDBJ databases">
        <authorList>
            <person name="Fogelqvist Johan"/>
        </authorList>
    </citation>
    <scope>NUCLEOTIDE SEQUENCE [LARGE SCALE GENOMIC DNA]</scope>
    <source>
        <strain evidence="1">VL1</strain>
        <strain evidence="2">VL2</strain>
    </source>
</reference>
<dbReference type="Proteomes" id="UP000045706">
    <property type="component" value="Unassembled WGS sequence"/>
</dbReference>